<dbReference type="Proteomes" id="UP000033035">
    <property type="component" value="Unassembled WGS sequence"/>
</dbReference>
<dbReference type="InterPro" id="IPR029058">
    <property type="entry name" value="AB_hydrolase_fold"/>
</dbReference>
<keyword evidence="2" id="KW-0378">Hydrolase</keyword>
<dbReference type="Pfam" id="PF00561">
    <property type="entry name" value="Abhydrolase_1"/>
    <property type="match status" value="1"/>
</dbReference>
<dbReference type="RefSeq" id="WP_028727311.1">
    <property type="nucleotide sequence ID" value="NZ_AUAE01000013.1"/>
</dbReference>
<sequence>MKRLIKVISIVLLSVAGLLLIGVLSVLCYSSGKLDKLTDSHGKVIENAIAEKGRLDIGGVKQGYFLRGENPDNPILLFLHGGPGSPELPLCIADEKDERLEKYFTVCYWDQRGAGMSFSSDIDPAMMTVEQFIEDTRQVTEYLCKRFGQDKIYLMGHSWGSYLGIKTIGKYPELYKAYFGIGQVSNQLQSERAAYDYMLDQAQERGDKSAVKSLSKWDRNAAGFPSNDYLFTTRSLLMNEYGIGIKHENSSMIAVMMDLLYFKGYTFGEKINYLRGTMFSTRNMFGNVLNDNLFESSVSFDIPVYIIQGKYDYQVSYRLAKEYSERISAPEKGFYTMENSAHSPNLEEPERFVEIVRSCVQ</sequence>
<dbReference type="PRINTS" id="PR00793">
    <property type="entry name" value="PROAMNOPTASE"/>
</dbReference>
<name>A0A0F5ISQ6_9BACT</name>
<dbReference type="GO" id="GO:0016020">
    <property type="term" value="C:membrane"/>
    <property type="evidence" value="ECO:0007669"/>
    <property type="project" value="TreeGrafter"/>
</dbReference>
<dbReference type="GO" id="GO:0006508">
    <property type="term" value="P:proteolysis"/>
    <property type="evidence" value="ECO:0007669"/>
    <property type="project" value="InterPro"/>
</dbReference>
<dbReference type="InterPro" id="IPR000073">
    <property type="entry name" value="AB_hydrolase_1"/>
</dbReference>
<protein>
    <recommendedName>
        <fullName evidence="3">AB hydrolase-1 domain-containing protein</fullName>
    </recommendedName>
</protein>
<evidence type="ECO:0000256" key="1">
    <source>
        <dbReference type="ARBA" id="ARBA00010088"/>
    </source>
</evidence>
<keyword evidence="5" id="KW-1185">Reference proteome</keyword>
<feature type="domain" description="AB hydrolase-1" evidence="3">
    <location>
        <begin position="74"/>
        <end position="349"/>
    </location>
</feature>
<comment type="similarity">
    <text evidence="1">Belongs to the peptidase S33 family.</text>
</comment>
<dbReference type="Gene3D" id="3.40.50.1820">
    <property type="entry name" value="alpha/beta hydrolase"/>
    <property type="match status" value="1"/>
</dbReference>
<dbReference type="InterPro" id="IPR002410">
    <property type="entry name" value="Peptidase_S33"/>
</dbReference>
<dbReference type="PANTHER" id="PTHR43798:SF33">
    <property type="entry name" value="HYDROLASE, PUTATIVE (AFU_ORTHOLOGUE AFUA_2G14860)-RELATED"/>
    <property type="match status" value="1"/>
</dbReference>
<evidence type="ECO:0000313" key="4">
    <source>
        <dbReference type="EMBL" id="KKB48355.1"/>
    </source>
</evidence>
<reference evidence="4 5" key="1">
    <citation type="submission" date="2013-04" db="EMBL/GenBank/DDBJ databases">
        <title>The Genome Sequence of Parabacteroides gordonii DSM 23371.</title>
        <authorList>
            <consortium name="The Broad Institute Genomics Platform"/>
            <person name="Earl A."/>
            <person name="Ward D."/>
            <person name="Feldgarden M."/>
            <person name="Gevers D."/>
            <person name="Martens E."/>
            <person name="Sakamoto M."/>
            <person name="Benno Y."/>
            <person name="Suzuki N."/>
            <person name="Matsunaga N."/>
            <person name="Koshihara K."/>
            <person name="Seki M."/>
            <person name="Komiya H."/>
            <person name="Walker B."/>
            <person name="Young S."/>
            <person name="Zeng Q."/>
            <person name="Gargeya S."/>
            <person name="Fitzgerald M."/>
            <person name="Haas B."/>
            <person name="Abouelleil A."/>
            <person name="Allen A.W."/>
            <person name="Alvarado L."/>
            <person name="Arachchi H.M."/>
            <person name="Berlin A.M."/>
            <person name="Chapman S.B."/>
            <person name="Gainer-Dewar J."/>
            <person name="Goldberg J."/>
            <person name="Griggs A."/>
            <person name="Gujja S."/>
            <person name="Hansen M."/>
            <person name="Howarth C."/>
            <person name="Imamovic A."/>
            <person name="Ireland A."/>
            <person name="Larimer J."/>
            <person name="McCowan C."/>
            <person name="Murphy C."/>
            <person name="Pearson M."/>
            <person name="Poon T.W."/>
            <person name="Priest M."/>
            <person name="Roberts A."/>
            <person name="Saif S."/>
            <person name="Shea T."/>
            <person name="Sisk P."/>
            <person name="Sykes S."/>
            <person name="Wortman J."/>
            <person name="Nusbaum C."/>
            <person name="Birren B."/>
        </authorList>
    </citation>
    <scope>NUCLEOTIDE SEQUENCE [LARGE SCALE GENOMIC DNA]</scope>
    <source>
        <strain evidence="4 5">MS-1</strain>
    </source>
</reference>
<dbReference type="STRING" id="1203610.HMPREF1536_04819"/>
<dbReference type="PATRIC" id="fig|1203610.3.peg.4913"/>
<dbReference type="PANTHER" id="PTHR43798">
    <property type="entry name" value="MONOACYLGLYCEROL LIPASE"/>
    <property type="match status" value="1"/>
</dbReference>
<dbReference type="HOGENOM" id="CLU_049285_0_0_10"/>
<dbReference type="AlphaFoldDB" id="A0A0F5ISQ6"/>
<organism evidence="4 5">
    <name type="scientific">Parabacteroides gordonii MS-1 = DSM 23371</name>
    <dbReference type="NCBI Taxonomy" id="1203610"/>
    <lineage>
        <taxon>Bacteria</taxon>
        <taxon>Pseudomonadati</taxon>
        <taxon>Bacteroidota</taxon>
        <taxon>Bacteroidia</taxon>
        <taxon>Bacteroidales</taxon>
        <taxon>Tannerellaceae</taxon>
        <taxon>Parabacteroides</taxon>
    </lineage>
</organism>
<evidence type="ECO:0000259" key="3">
    <source>
        <dbReference type="Pfam" id="PF00561"/>
    </source>
</evidence>
<proteinExistence type="inferred from homology"/>
<dbReference type="SUPFAM" id="SSF53474">
    <property type="entry name" value="alpha/beta-Hydrolases"/>
    <property type="match status" value="1"/>
</dbReference>
<evidence type="ECO:0000313" key="5">
    <source>
        <dbReference type="Proteomes" id="UP000033035"/>
    </source>
</evidence>
<gene>
    <name evidence="4" type="ORF">HMPREF1536_04819</name>
</gene>
<dbReference type="EMBL" id="AQHW01000027">
    <property type="protein sequence ID" value="KKB48355.1"/>
    <property type="molecule type" value="Genomic_DNA"/>
</dbReference>
<comment type="caution">
    <text evidence="4">The sequence shown here is derived from an EMBL/GenBank/DDBJ whole genome shotgun (WGS) entry which is preliminary data.</text>
</comment>
<dbReference type="GO" id="GO:0008233">
    <property type="term" value="F:peptidase activity"/>
    <property type="evidence" value="ECO:0007669"/>
    <property type="project" value="InterPro"/>
</dbReference>
<dbReference type="InterPro" id="IPR050266">
    <property type="entry name" value="AB_hydrolase_sf"/>
</dbReference>
<accession>A0A0F5ISQ6</accession>
<evidence type="ECO:0000256" key="2">
    <source>
        <dbReference type="ARBA" id="ARBA00022801"/>
    </source>
</evidence>